<evidence type="ECO:0000313" key="1">
    <source>
        <dbReference type="EMBL" id="KAI8428091.1"/>
    </source>
</evidence>
<keyword evidence="2" id="KW-1185">Reference proteome</keyword>
<proteinExistence type="predicted"/>
<dbReference type="Proteomes" id="UP001064048">
    <property type="component" value="Chromosome 3"/>
</dbReference>
<protein>
    <submittedName>
        <fullName evidence="1">Uncharacterized protein</fullName>
    </submittedName>
</protein>
<organism evidence="1 2">
    <name type="scientific">Choristoneura fumiferana</name>
    <name type="common">Spruce budworm moth</name>
    <name type="synonym">Archips fumiferana</name>
    <dbReference type="NCBI Taxonomy" id="7141"/>
    <lineage>
        <taxon>Eukaryota</taxon>
        <taxon>Metazoa</taxon>
        <taxon>Ecdysozoa</taxon>
        <taxon>Arthropoda</taxon>
        <taxon>Hexapoda</taxon>
        <taxon>Insecta</taxon>
        <taxon>Pterygota</taxon>
        <taxon>Neoptera</taxon>
        <taxon>Endopterygota</taxon>
        <taxon>Lepidoptera</taxon>
        <taxon>Glossata</taxon>
        <taxon>Ditrysia</taxon>
        <taxon>Tortricoidea</taxon>
        <taxon>Tortricidae</taxon>
        <taxon>Tortricinae</taxon>
        <taxon>Choristoneura</taxon>
    </lineage>
</organism>
<accession>A0ACC0JV45</accession>
<gene>
    <name evidence="1" type="ORF">MSG28_002366</name>
</gene>
<dbReference type="EMBL" id="CM046103">
    <property type="protein sequence ID" value="KAI8428091.1"/>
    <property type="molecule type" value="Genomic_DNA"/>
</dbReference>
<evidence type="ECO:0000313" key="2">
    <source>
        <dbReference type="Proteomes" id="UP001064048"/>
    </source>
</evidence>
<reference evidence="1 2" key="1">
    <citation type="journal article" date="2022" name="Genome Biol. Evol.">
        <title>The Spruce Budworm Genome: Reconstructing the Evolutionary History of Antifreeze Proteins.</title>
        <authorList>
            <person name="Beliveau C."/>
            <person name="Gagne P."/>
            <person name="Picq S."/>
            <person name="Vernygora O."/>
            <person name="Keeling C.I."/>
            <person name="Pinkney K."/>
            <person name="Doucet D."/>
            <person name="Wen F."/>
            <person name="Johnston J.S."/>
            <person name="Maaroufi H."/>
            <person name="Boyle B."/>
            <person name="Laroche J."/>
            <person name="Dewar K."/>
            <person name="Juretic N."/>
            <person name="Blackburn G."/>
            <person name="Nisole A."/>
            <person name="Brunet B."/>
            <person name="Brandao M."/>
            <person name="Lumley L."/>
            <person name="Duan J."/>
            <person name="Quan G."/>
            <person name="Lucarotti C.J."/>
            <person name="Roe A.D."/>
            <person name="Sperling F.A.H."/>
            <person name="Levesque R.C."/>
            <person name="Cusson M."/>
        </authorList>
    </citation>
    <scope>NUCLEOTIDE SEQUENCE [LARGE SCALE GENOMIC DNA]</scope>
    <source>
        <strain evidence="1">Glfc:IPQL:Cfum</strain>
    </source>
</reference>
<name>A0ACC0JV45_CHOFU</name>
<comment type="caution">
    <text evidence="1">The sequence shown here is derived from an EMBL/GenBank/DDBJ whole genome shotgun (WGS) entry which is preliminary data.</text>
</comment>
<sequence>MVANDMLRKEIFVDKVFGIVSYPVRVVVVAASPAHARRQVGQIALHGHVVLPRAEEPVVMLVVGRLLLHHQTAARQQIRKPVRNKKDGLKFSGDQ</sequence>